<gene>
    <name evidence="1" type="ordered locus">KNP414_01920</name>
</gene>
<proteinExistence type="predicted"/>
<evidence type="ECO:0000313" key="2">
    <source>
        <dbReference type="Proteomes" id="UP000006620"/>
    </source>
</evidence>
<dbReference type="KEGG" id="pms:KNP414_01920"/>
<evidence type="ECO:0000313" key="1">
    <source>
        <dbReference type="EMBL" id="AEI40482.1"/>
    </source>
</evidence>
<reference evidence="2" key="1">
    <citation type="submission" date="2011-06" db="EMBL/GenBank/DDBJ databases">
        <title>Complete genome sequence of Paenibacillus mucilaginosus KNP414.</title>
        <authorList>
            <person name="Wang J."/>
            <person name="Hu S."/>
            <person name="Hu X."/>
            <person name="Zhang B."/>
            <person name="Dong D."/>
            <person name="Zhang S."/>
            <person name="Zhao K."/>
            <person name="Wu D."/>
        </authorList>
    </citation>
    <scope>NUCLEOTIDE SEQUENCE [LARGE SCALE GENOMIC DNA]</scope>
    <source>
        <strain evidence="2">KNP414</strain>
    </source>
</reference>
<sequence length="202" mass="22896">MSWSELKLIPSEYNDEIKAIDESILKLLMERMKITKGKRYFPPREIVKQWAADFDMEIAQIIGTLHSLTEGDVSHQLPAGPGKLLTVLPLMKSKILDGFEYELTHAMQHENGSIVFLEITLRQLEENIGHIRPQLLLMVNGPQPYNIRRNGAHGGGGHSQLSFLVTPRLPDDIAGLEFSLIPYARPMESRPKEVILNQEISF</sequence>
<dbReference type="EMBL" id="CP002869">
    <property type="protein sequence ID" value="AEI40482.1"/>
    <property type="molecule type" value="Genomic_DNA"/>
</dbReference>
<dbReference type="Proteomes" id="UP000006620">
    <property type="component" value="Chromosome"/>
</dbReference>
<reference evidence="1 2" key="2">
    <citation type="journal article" date="2013" name="Genome Announc.">
        <title>Genome Sequence of Growth-Improving Paenibacillus mucilaginosus Strain KNP414.</title>
        <authorList>
            <person name="Lu J.J."/>
            <person name="Wang J.F."/>
            <person name="Hu X.F."/>
        </authorList>
    </citation>
    <scope>NUCLEOTIDE SEQUENCE [LARGE SCALE GENOMIC DNA]</scope>
    <source>
        <strain evidence="1 2">KNP414</strain>
    </source>
</reference>
<organism evidence="1 2">
    <name type="scientific">Paenibacillus mucilaginosus (strain KNP414)</name>
    <dbReference type="NCBI Taxonomy" id="1036673"/>
    <lineage>
        <taxon>Bacteria</taxon>
        <taxon>Bacillati</taxon>
        <taxon>Bacillota</taxon>
        <taxon>Bacilli</taxon>
        <taxon>Bacillales</taxon>
        <taxon>Paenibacillaceae</taxon>
        <taxon>Paenibacillus</taxon>
    </lineage>
</organism>
<dbReference type="RefSeq" id="WP_013915644.1">
    <property type="nucleotide sequence ID" value="NC_015690.1"/>
</dbReference>
<name>F8FR44_PAEMK</name>
<dbReference type="AlphaFoldDB" id="F8FR44"/>
<accession>F8FR44</accession>
<dbReference type="HOGENOM" id="CLU_1330866_0_0_9"/>
<protein>
    <submittedName>
        <fullName evidence="1">Uncharacterized protein</fullName>
    </submittedName>
</protein>